<reference evidence="2 3" key="1">
    <citation type="submission" date="2017-08" db="EMBL/GenBank/DDBJ databases">
        <title>Acidophilic green algal genome provides insights into adaptation to an acidic environment.</title>
        <authorList>
            <person name="Hirooka S."/>
            <person name="Hirose Y."/>
            <person name="Kanesaki Y."/>
            <person name="Higuchi S."/>
            <person name="Fujiwara T."/>
            <person name="Onuma R."/>
            <person name="Era A."/>
            <person name="Ohbayashi R."/>
            <person name="Uzuka A."/>
            <person name="Nozaki H."/>
            <person name="Yoshikawa H."/>
            <person name="Miyagishima S.Y."/>
        </authorList>
    </citation>
    <scope>NUCLEOTIDE SEQUENCE [LARGE SCALE GENOMIC DNA]</scope>
    <source>
        <strain evidence="2 3">NIES-2499</strain>
    </source>
</reference>
<dbReference type="AlphaFoldDB" id="A0A250XJQ7"/>
<dbReference type="Proteomes" id="UP000232323">
    <property type="component" value="Unassembled WGS sequence"/>
</dbReference>
<keyword evidence="3" id="KW-1185">Reference proteome</keyword>
<evidence type="ECO:0000313" key="3">
    <source>
        <dbReference type="Proteomes" id="UP000232323"/>
    </source>
</evidence>
<organism evidence="2 3">
    <name type="scientific">Chlamydomonas eustigma</name>
    <dbReference type="NCBI Taxonomy" id="1157962"/>
    <lineage>
        <taxon>Eukaryota</taxon>
        <taxon>Viridiplantae</taxon>
        <taxon>Chlorophyta</taxon>
        <taxon>core chlorophytes</taxon>
        <taxon>Chlorophyceae</taxon>
        <taxon>CS clade</taxon>
        <taxon>Chlamydomonadales</taxon>
        <taxon>Chlamydomonadaceae</taxon>
        <taxon>Chlamydomonas</taxon>
    </lineage>
</organism>
<name>A0A250XJQ7_9CHLO</name>
<evidence type="ECO:0000256" key="1">
    <source>
        <dbReference type="SAM" id="MobiDB-lite"/>
    </source>
</evidence>
<feature type="region of interest" description="Disordered" evidence="1">
    <location>
        <begin position="215"/>
        <end position="283"/>
    </location>
</feature>
<proteinExistence type="predicted"/>
<protein>
    <submittedName>
        <fullName evidence="2">Uncharacterized protein</fullName>
    </submittedName>
</protein>
<evidence type="ECO:0000313" key="2">
    <source>
        <dbReference type="EMBL" id="GAX83298.1"/>
    </source>
</evidence>
<gene>
    <name evidence="2" type="ORF">CEUSTIGMA_g10724.t1</name>
</gene>
<sequence>MEVVNGSSIQILDHLKPLLQDINENGVSGLMEHGEYVTSLIQGTKPCSSSVLLQLIDALEDAAELLITEEEESTFGAIMVLMQLRKDVVVASSICSSQQHQQGEGDSPVMMAQRWTALSMKLKAALISALNGYGREGTEEGRIKGGNLQHSASLLAIMVHPTLLKSGETDVQLMCEASMLHMLERSAQCVEYMRGEDLFQSLLLKRLKVTISNASNKASGIRDDEQDDDDDEVEVEAEEEGEEEEGIEEVDDEQVDVDRKRVASVKKSGSKDNGTSGSKRHRS</sequence>
<dbReference type="EMBL" id="BEGY01000095">
    <property type="protein sequence ID" value="GAX83298.1"/>
    <property type="molecule type" value="Genomic_DNA"/>
</dbReference>
<comment type="caution">
    <text evidence="2">The sequence shown here is derived from an EMBL/GenBank/DDBJ whole genome shotgun (WGS) entry which is preliminary data.</text>
</comment>
<accession>A0A250XJQ7</accession>
<feature type="compositionally biased region" description="Acidic residues" evidence="1">
    <location>
        <begin position="224"/>
        <end position="255"/>
    </location>
</feature>